<dbReference type="GeneID" id="28829507"/>
<dbReference type="Proteomes" id="UP000070700">
    <property type="component" value="Unassembled WGS sequence"/>
</dbReference>
<keyword evidence="2" id="KW-1133">Transmembrane helix</keyword>
<keyword evidence="4" id="KW-1185">Reference proteome</keyword>
<evidence type="ECO:0000256" key="1">
    <source>
        <dbReference type="SAM" id="MobiDB-lite"/>
    </source>
</evidence>
<organism evidence="3 4">
    <name type="scientific">Mollisia scopiformis</name>
    <name type="common">Conifer needle endophyte fungus</name>
    <name type="synonym">Phialocephala scopiformis</name>
    <dbReference type="NCBI Taxonomy" id="149040"/>
    <lineage>
        <taxon>Eukaryota</taxon>
        <taxon>Fungi</taxon>
        <taxon>Dikarya</taxon>
        <taxon>Ascomycota</taxon>
        <taxon>Pezizomycotina</taxon>
        <taxon>Leotiomycetes</taxon>
        <taxon>Helotiales</taxon>
        <taxon>Mollisiaceae</taxon>
        <taxon>Mollisia</taxon>
    </lineage>
</organism>
<gene>
    <name evidence="3" type="ORF">LY89DRAFT_733266</name>
</gene>
<proteinExistence type="predicted"/>
<accession>A0A194XB64</accession>
<feature type="transmembrane region" description="Helical" evidence="2">
    <location>
        <begin position="82"/>
        <end position="104"/>
    </location>
</feature>
<reference evidence="3 4" key="1">
    <citation type="submission" date="2015-10" db="EMBL/GenBank/DDBJ databases">
        <title>Full genome of DAOMC 229536 Phialocephala scopiformis, a fungal endophyte of spruce producing the potent anti-insectan compound rugulosin.</title>
        <authorList>
            <consortium name="DOE Joint Genome Institute"/>
            <person name="Walker A.K."/>
            <person name="Frasz S.L."/>
            <person name="Seifert K.A."/>
            <person name="Miller J.D."/>
            <person name="Mondo S.J."/>
            <person name="Labutti K."/>
            <person name="Lipzen A."/>
            <person name="Dockter R."/>
            <person name="Kennedy M."/>
            <person name="Grigoriev I.V."/>
            <person name="Spatafora J.W."/>
        </authorList>
    </citation>
    <scope>NUCLEOTIDE SEQUENCE [LARGE SCALE GENOMIC DNA]</scope>
    <source>
        <strain evidence="3 4">CBS 120377</strain>
    </source>
</reference>
<dbReference type="PANTHER" id="PTHR35041:SF3">
    <property type="entry name" value="FORMYLMETHIONINE DEFORMYLASE-LIKE PROTEIN"/>
    <property type="match status" value="1"/>
</dbReference>
<dbReference type="RefSeq" id="XP_018071770.1">
    <property type="nucleotide sequence ID" value="XM_018219781.1"/>
</dbReference>
<dbReference type="KEGG" id="psco:LY89DRAFT_733266"/>
<sequence>MSEKPMPDRLIEAILSAERPKTPRKVSFAKPQVYFRSISFQSPFYRPERVDSDTTISKTSRRRHSTPPGPIPQGIYWPSPMMMIGLFCIGIVISAVHHVYYSFLDRRRVGDDQEQQRAIRFGSTFAHMVQTTLVASVGYSFTQTLWKTLRKKSVSIRALDAAFGADRSPWALCNREMLRKLRIVSVLGLISQCMPLPSLITPATLFVMPNVQYSWTVELVPTVNMFGSQWSQFAYSVNDTATSPLLFLGPRTIISRLTTATAAQGAILDIVAPSPNSSYSLHFYGPVVRCQDANLSTAIIIDTLRDEFVSNYTGNTIEYSNNYFAFVPDFSNLANKTSASGVQIVAQTRLQMPSNASNELWMVFSRYAWDSTGNSSIVDHYTTCKLYNASYSVCLSFMNGMQSMNLTNITMLNTVDYPSNNDSITAAVQQQHAYSAVFWAMSDLIVGSMGMFRQYLDDGISTTFPEITTELERTSLLGSSDLDVFFDGTTPLDGNQSSSDQRQADIALAKNRTLAALIEELSSNITISFLSSDLLSPPAQTNITHTTQINLYAYHSRNLLFAYSFAITFALLAILIGAYSYYQNGYSHSKNFSAILAATRDQDLAELFFADIMGRLPLHADVERAQLRFGSMVGGGLGFREEPPRRSVSVGSVGVGVEHEVA</sequence>
<evidence type="ECO:0000313" key="4">
    <source>
        <dbReference type="Proteomes" id="UP000070700"/>
    </source>
</evidence>
<keyword evidence="2" id="KW-0472">Membrane</keyword>
<protein>
    <submittedName>
        <fullName evidence="3">Uncharacterized protein</fullName>
    </submittedName>
</protein>
<feature type="transmembrane region" description="Helical" evidence="2">
    <location>
        <begin position="560"/>
        <end position="582"/>
    </location>
</feature>
<feature type="region of interest" description="Disordered" evidence="1">
    <location>
        <begin position="50"/>
        <end position="71"/>
    </location>
</feature>
<keyword evidence="2" id="KW-0812">Transmembrane</keyword>
<name>A0A194XB64_MOLSC</name>
<evidence type="ECO:0000256" key="2">
    <source>
        <dbReference type="SAM" id="Phobius"/>
    </source>
</evidence>
<dbReference type="OrthoDB" id="5322539at2759"/>
<dbReference type="AlphaFoldDB" id="A0A194XB64"/>
<dbReference type="InParanoid" id="A0A194XB64"/>
<evidence type="ECO:0000313" key="3">
    <source>
        <dbReference type="EMBL" id="KUJ17415.1"/>
    </source>
</evidence>
<dbReference type="EMBL" id="KQ947414">
    <property type="protein sequence ID" value="KUJ17415.1"/>
    <property type="molecule type" value="Genomic_DNA"/>
</dbReference>
<dbReference type="PANTHER" id="PTHR35041">
    <property type="entry name" value="MEDIATOR OF RNA POLYMERASE II TRANSCRIPTION SUBUNIT 1"/>
    <property type="match status" value="1"/>
</dbReference>